<evidence type="ECO:0000259" key="2">
    <source>
        <dbReference type="Pfam" id="PF13556"/>
    </source>
</evidence>
<dbReference type="AlphaFoldDB" id="A0A937RNG8"/>
<dbReference type="InterPro" id="IPR051448">
    <property type="entry name" value="CdaR-like_regulators"/>
</dbReference>
<dbReference type="Pfam" id="PF17853">
    <property type="entry name" value="GGDEF_2"/>
    <property type="match status" value="1"/>
</dbReference>
<comment type="similarity">
    <text evidence="1">Belongs to the CdaR family.</text>
</comment>
<dbReference type="InterPro" id="IPR025736">
    <property type="entry name" value="PucR_C-HTH_dom"/>
</dbReference>
<feature type="domain" description="CdaR GGDEF-like" evidence="4">
    <location>
        <begin position="82"/>
        <end position="186"/>
    </location>
</feature>
<dbReference type="Proteomes" id="UP000604475">
    <property type="component" value="Unassembled WGS sequence"/>
</dbReference>
<dbReference type="InterPro" id="IPR025751">
    <property type="entry name" value="RsbRD_N_dom"/>
</dbReference>
<dbReference type="PANTHER" id="PTHR33744:SF1">
    <property type="entry name" value="DNA-BINDING TRANSCRIPTIONAL ACTIVATOR ADER"/>
    <property type="match status" value="1"/>
</dbReference>
<comment type="caution">
    <text evidence="5">The sequence shown here is derived from an EMBL/GenBank/DDBJ whole genome shotgun (WGS) entry which is preliminary data.</text>
</comment>
<protein>
    <submittedName>
        <fullName evidence="5">Helix-turn-helix domain-containing protein</fullName>
    </submittedName>
</protein>
<sequence length="325" mass="35584">MLRGVRLGHAFLYRALRDAAPGGELPGRLTEMLFEQADLLSGELAEVYVAERDRWEESEEAARCRMIEAIIAGEKADPTVAERILDYPLGRHHVAVILWREGHADAGPRPRLIAADLLDAGGGDGLLQVAVHASAVWIWIGFDVRPDRVRWPRSLPDGWRAAAGPPSFGLPGVRRSHLAARGAARIAATTLADTGVRDYVDVRTACLLTGDAEQARWYVQETLGALAAPDDWSEQLRDTLRCYLASGRSLKTAAEQLAVARNTVTYRVKRAGLLLGARHLADLSEVRLALEIMRFPDVLDRGPADRPGDGPGPMRRMYVRAGLVP</sequence>
<name>A0A937RNG8_9ACTN</name>
<evidence type="ECO:0000259" key="3">
    <source>
        <dbReference type="Pfam" id="PF14361"/>
    </source>
</evidence>
<organism evidence="5 6">
    <name type="scientific">Frankia nepalensis</name>
    <dbReference type="NCBI Taxonomy" id="1836974"/>
    <lineage>
        <taxon>Bacteria</taxon>
        <taxon>Bacillati</taxon>
        <taxon>Actinomycetota</taxon>
        <taxon>Actinomycetes</taxon>
        <taxon>Frankiales</taxon>
        <taxon>Frankiaceae</taxon>
        <taxon>Frankia</taxon>
    </lineage>
</organism>
<dbReference type="Pfam" id="PF14361">
    <property type="entry name" value="RsbRD_N"/>
    <property type="match status" value="1"/>
</dbReference>
<reference evidence="5" key="1">
    <citation type="submission" date="2020-12" db="EMBL/GenBank/DDBJ databases">
        <title>Genomic characterization of non-nitrogen-fixing Frankia strains.</title>
        <authorList>
            <person name="Carlos-Shanley C."/>
            <person name="Guerra T."/>
            <person name="Hahn D."/>
        </authorList>
    </citation>
    <scope>NUCLEOTIDE SEQUENCE</scope>
    <source>
        <strain evidence="5">CN6</strain>
    </source>
</reference>
<dbReference type="RefSeq" id="WP_203002196.1">
    <property type="nucleotide sequence ID" value="NZ_JADWYU010000246.1"/>
</dbReference>
<dbReference type="InterPro" id="IPR041522">
    <property type="entry name" value="CdaR_GGDEF"/>
</dbReference>
<keyword evidence="6" id="KW-1185">Reference proteome</keyword>
<dbReference type="PANTHER" id="PTHR33744">
    <property type="entry name" value="CARBOHYDRATE DIACID REGULATOR"/>
    <property type="match status" value="1"/>
</dbReference>
<dbReference type="InterPro" id="IPR042070">
    <property type="entry name" value="PucR_C-HTH_sf"/>
</dbReference>
<gene>
    <name evidence="5" type="ORF">I7412_40905</name>
</gene>
<dbReference type="EMBL" id="JAEACQ010000382">
    <property type="protein sequence ID" value="MBL7633410.1"/>
    <property type="molecule type" value="Genomic_DNA"/>
</dbReference>
<feature type="domain" description="PucR C-terminal helix-turn-helix" evidence="2">
    <location>
        <begin position="236"/>
        <end position="291"/>
    </location>
</feature>
<accession>A0A937RNG8</accession>
<feature type="domain" description="RsbT co-antagonist protein RsbRD N-terminal" evidence="3">
    <location>
        <begin position="1"/>
        <end position="63"/>
    </location>
</feature>
<dbReference type="Pfam" id="PF13556">
    <property type="entry name" value="HTH_30"/>
    <property type="match status" value="1"/>
</dbReference>
<dbReference type="Gene3D" id="1.10.10.2840">
    <property type="entry name" value="PucR C-terminal helix-turn-helix domain"/>
    <property type="match status" value="1"/>
</dbReference>
<evidence type="ECO:0000256" key="1">
    <source>
        <dbReference type="ARBA" id="ARBA00006754"/>
    </source>
</evidence>
<evidence type="ECO:0000313" key="6">
    <source>
        <dbReference type="Proteomes" id="UP000604475"/>
    </source>
</evidence>
<evidence type="ECO:0000313" key="5">
    <source>
        <dbReference type="EMBL" id="MBL7633410.1"/>
    </source>
</evidence>
<evidence type="ECO:0000259" key="4">
    <source>
        <dbReference type="Pfam" id="PF17853"/>
    </source>
</evidence>
<proteinExistence type="inferred from homology"/>